<dbReference type="Proteomes" id="UP000444960">
    <property type="component" value="Unassembled WGS sequence"/>
</dbReference>
<evidence type="ECO:0000256" key="1">
    <source>
        <dbReference type="SAM" id="MobiDB-lite"/>
    </source>
</evidence>
<proteinExistence type="predicted"/>
<feature type="region of interest" description="Disordered" evidence="1">
    <location>
        <begin position="482"/>
        <end position="517"/>
    </location>
</feature>
<evidence type="ECO:0000313" key="4">
    <source>
        <dbReference type="EMBL" id="GEE00532.1"/>
    </source>
</evidence>
<dbReference type="InterPro" id="IPR046704">
    <property type="entry name" value="DUF6777"/>
</dbReference>
<feature type="domain" description="DUF6777" evidence="3">
    <location>
        <begin position="107"/>
        <end position="252"/>
    </location>
</feature>
<feature type="compositionally biased region" description="Low complexity" evidence="1">
    <location>
        <begin position="387"/>
        <end position="411"/>
    </location>
</feature>
<sequence length="517" mass="53317">MTYPPSYPFPQQPGFNGAAAAAYDAQRRSRRRMTVILSAIVAILSVVLAIGAIKVYQDKTGNIIIPALSLRNADDPGPDPFTPSVSLARNTTPMQNHARGVGYQGVRAVNGTDPGLYGTTGTSSCDTAALGNYLNSNPGAAAAWASVFGIRTSDIPWYLNTLTPVVLTADTWVTNHAYRGGVAEPFQSVLQAGTPVYVDSLGVPRAVCSCGNPLRPPSSAPIGGFRVKGDPWRGFEPKNTYKITYNTQNTTVVNNTTTVVNAPAGTPAPLSQITLQNIVSQVLETVTVGKTLDLPDPPADVQLPDPASLNVAPTFAKGAAADNGLQENSDKPADNVVEQASENKDAPVMEAESSETDAPSATDTVAPGETSPTDPAVSPGTTVPGVPSDTATSTPETSSTTTTTPTSFSSSGDAIGSLTFSSGGASVTCTLPSSFDSSTVTATCSDSVSREFNASDLEQSGVSSALSSSSDQVWRITAVGSSESLAVSSASWQTLTPETTSSEETTTSSEETTEPGE</sequence>
<evidence type="ECO:0000313" key="5">
    <source>
        <dbReference type="Proteomes" id="UP000444960"/>
    </source>
</evidence>
<feature type="compositionally biased region" description="Polar residues" evidence="1">
    <location>
        <begin position="418"/>
        <end position="427"/>
    </location>
</feature>
<feature type="region of interest" description="Disordered" evidence="1">
    <location>
        <begin position="337"/>
        <end position="427"/>
    </location>
</feature>
<evidence type="ECO:0000256" key="2">
    <source>
        <dbReference type="SAM" id="Phobius"/>
    </source>
</evidence>
<accession>A0A7I9V5R0</accession>
<comment type="caution">
    <text evidence="4">The sequence shown here is derived from an EMBL/GenBank/DDBJ whole genome shotgun (WGS) entry which is preliminary data.</text>
</comment>
<dbReference type="OrthoDB" id="4655582at2"/>
<keyword evidence="2" id="KW-1133">Transmembrane helix</keyword>
<organism evidence="4 5">
    <name type="scientific">Gordonia spumicola</name>
    <dbReference type="NCBI Taxonomy" id="589161"/>
    <lineage>
        <taxon>Bacteria</taxon>
        <taxon>Bacillati</taxon>
        <taxon>Actinomycetota</taxon>
        <taxon>Actinomycetes</taxon>
        <taxon>Mycobacteriales</taxon>
        <taxon>Gordoniaceae</taxon>
        <taxon>Gordonia</taxon>
    </lineage>
</organism>
<keyword evidence="5" id="KW-1185">Reference proteome</keyword>
<gene>
    <name evidence="4" type="ORF">nbrc107696_09780</name>
</gene>
<reference evidence="5" key="1">
    <citation type="submission" date="2019-06" db="EMBL/GenBank/DDBJ databases">
        <title>Gordonia isolated from sludge of a wastewater treatment plant.</title>
        <authorList>
            <person name="Tamura T."/>
            <person name="Aoyama K."/>
            <person name="Kang Y."/>
            <person name="Saito S."/>
            <person name="Akiyama N."/>
            <person name="Yazawa K."/>
            <person name="Gonoi T."/>
            <person name="Mikami Y."/>
        </authorList>
    </citation>
    <scope>NUCLEOTIDE SEQUENCE [LARGE SCALE GENOMIC DNA]</scope>
    <source>
        <strain evidence="5">NBRC 107696</strain>
    </source>
</reference>
<dbReference type="RefSeq" id="WP_161894417.1">
    <property type="nucleotide sequence ID" value="NZ_BJOV01000002.1"/>
</dbReference>
<name>A0A7I9V5R0_9ACTN</name>
<keyword evidence="2" id="KW-0812">Transmembrane</keyword>
<feature type="compositionally biased region" description="Low complexity" evidence="1">
    <location>
        <begin position="482"/>
        <end position="510"/>
    </location>
</feature>
<dbReference type="EMBL" id="BJOV01000002">
    <property type="protein sequence ID" value="GEE00532.1"/>
    <property type="molecule type" value="Genomic_DNA"/>
</dbReference>
<dbReference type="Pfam" id="PF20568">
    <property type="entry name" value="DUF6777"/>
    <property type="match status" value="1"/>
</dbReference>
<protein>
    <recommendedName>
        <fullName evidence="3">DUF6777 domain-containing protein</fullName>
    </recommendedName>
</protein>
<dbReference type="AlphaFoldDB" id="A0A7I9V5R0"/>
<evidence type="ECO:0000259" key="3">
    <source>
        <dbReference type="Pfam" id="PF20568"/>
    </source>
</evidence>
<feature type="transmembrane region" description="Helical" evidence="2">
    <location>
        <begin position="35"/>
        <end position="56"/>
    </location>
</feature>
<keyword evidence="2" id="KW-0472">Membrane</keyword>